<proteinExistence type="predicted"/>
<evidence type="ECO:0000313" key="2">
    <source>
        <dbReference type="EMBL" id="KAH0630595.1"/>
    </source>
</evidence>
<dbReference type="PANTHER" id="PTHR46888:SF1">
    <property type="entry name" value="RIBONUCLEASE H"/>
    <property type="match status" value="1"/>
</dbReference>
<name>A0ABQ7TL86_PHRPL</name>
<dbReference type="EMBL" id="JAIPUX010000439">
    <property type="protein sequence ID" value="KAH0630595.1"/>
    <property type="molecule type" value="Genomic_DNA"/>
</dbReference>
<dbReference type="PANTHER" id="PTHR46888">
    <property type="entry name" value="ZINC KNUCKLE DOMAINCONTAINING PROTEIN-RELATED"/>
    <property type="match status" value="1"/>
</dbReference>
<gene>
    <name evidence="2" type="ORF">JD844_013805</name>
</gene>
<comment type="caution">
    <text evidence="2">The sequence shown here is derived from an EMBL/GenBank/DDBJ whole genome shotgun (WGS) entry which is preliminary data.</text>
</comment>
<keyword evidence="3" id="KW-1185">Reference proteome</keyword>
<organism evidence="2 3">
    <name type="scientific">Phrynosoma platyrhinos</name>
    <name type="common">Desert horned lizard</name>
    <dbReference type="NCBI Taxonomy" id="52577"/>
    <lineage>
        <taxon>Eukaryota</taxon>
        <taxon>Metazoa</taxon>
        <taxon>Chordata</taxon>
        <taxon>Craniata</taxon>
        <taxon>Vertebrata</taxon>
        <taxon>Euteleostomi</taxon>
        <taxon>Lepidosauria</taxon>
        <taxon>Squamata</taxon>
        <taxon>Bifurcata</taxon>
        <taxon>Unidentata</taxon>
        <taxon>Episquamata</taxon>
        <taxon>Toxicofera</taxon>
        <taxon>Iguania</taxon>
        <taxon>Phrynosomatidae</taxon>
        <taxon>Phrynosomatinae</taxon>
        <taxon>Phrynosoma</taxon>
    </lineage>
</organism>
<reference evidence="2 3" key="1">
    <citation type="journal article" date="2022" name="Gigascience">
        <title>A chromosome-level genome assembly and annotation of the desert horned lizard, Phrynosoma platyrhinos, provides insight into chromosomal rearrangements among reptiles.</title>
        <authorList>
            <person name="Koochekian N."/>
            <person name="Ascanio A."/>
            <person name="Farleigh K."/>
            <person name="Card D.C."/>
            <person name="Schield D.R."/>
            <person name="Castoe T.A."/>
            <person name="Jezkova T."/>
        </authorList>
    </citation>
    <scope>NUCLEOTIDE SEQUENCE [LARGE SCALE GENOMIC DNA]</scope>
    <source>
        <strain evidence="2">NK-2021</strain>
    </source>
</reference>
<evidence type="ECO:0000313" key="3">
    <source>
        <dbReference type="Proteomes" id="UP000826234"/>
    </source>
</evidence>
<protein>
    <submittedName>
        <fullName evidence="2">Uncharacterized protein</fullName>
    </submittedName>
</protein>
<sequence>MKMEAEEPRSTGGALESTRKAPHLLLDSTGFNPNMDPEGRNNSPEAMDCGEVGMSLSRVTPPQAKEEPQEGCSIAKRWESQWRTFLKTVESPQPPSSKETMPWDDAGAFLVSFEQVAKAFRWPKEEWAARLLPALSGDAKQAFLNLETRDREDYGSVKAAILRGEAMIREKHRQNFRMLTG</sequence>
<feature type="region of interest" description="Disordered" evidence="1">
    <location>
        <begin position="1"/>
        <end position="73"/>
    </location>
</feature>
<dbReference type="Proteomes" id="UP000826234">
    <property type="component" value="Unassembled WGS sequence"/>
</dbReference>
<accession>A0ABQ7TL86</accession>
<evidence type="ECO:0000256" key="1">
    <source>
        <dbReference type="SAM" id="MobiDB-lite"/>
    </source>
</evidence>